<organism evidence="6 7">
    <name type="scientific">Kocuria subflava</name>
    <dbReference type="NCBI Taxonomy" id="1736139"/>
    <lineage>
        <taxon>Bacteria</taxon>
        <taxon>Bacillati</taxon>
        <taxon>Actinomycetota</taxon>
        <taxon>Actinomycetes</taxon>
        <taxon>Micrococcales</taxon>
        <taxon>Micrococcaceae</taxon>
        <taxon>Kocuria</taxon>
    </lineage>
</organism>
<keyword evidence="4" id="KW-1133">Transmembrane helix</keyword>
<keyword evidence="1" id="KW-0808">Transferase</keyword>
<feature type="transmembrane region" description="Helical" evidence="4">
    <location>
        <begin position="107"/>
        <end position="125"/>
    </location>
</feature>
<dbReference type="EMBL" id="JAAVUN010000006">
    <property type="protein sequence ID" value="NKE09256.1"/>
    <property type="molecule type" value="Genomic_DNA"/>
</dbReference>
<dbReference type="Proteomes" id="UP000521379">
    <property type="component" value="Unassembled WGS sequence"/>
</dbReference>
<evidence type="ECO:0000259" key="5">
    <source>
        <dbReference type="Pfam" id="PF07730"/>
    </source>
</evidence>
<feature type="transmembrane region" description="Helical" evidence="4">
    <location>
        <begin position="132"/>
        <end position="152"/>
    </location>
</feature>
<evidence type="ECO:0000256" key="1">
    <source>
        <dbReference type="ARBA" id="ARBA00022679"/>
    </source>
</evidence>
<keyword evidence="3" id="KW-0902">Two-component regulatory system</keyword>
<evidence type="ECO:0000256" key="2">
    <source>
        <dbReference type="ARBA" id="ARBA00022777"/>
    </source>
</evidence>
<evidence type="ECO:0000256" key="3">
    <source>
        <dbReference type="ARBA" id="ARBA00023012"/>
    </source>
</evidence>
<feature type="transmembrane region" description="Helical" evidence="4">
    <location>
        <begin position="51"/>
        <end position="70"/>
    </location>
</feature>
<keyword evidence="4" id="KW-0472">Membrane</keyword>
<dbReference type="Pfam" id="PF07730">
    <property type="entry name" value="HisKA_3"/>
    <property type="match status" value="1"/>
</dbReference>
<feature type="transmembrane region" description="Helical" evidence="4">
    <location>
        <begin position="20"/>
        <end position="39"/>
    </location>
</feature>
<dbReference type="RefSeq" id="WP_119933299.1">
    <property type="nucleotide sequence ID" value="NZ_JAAVUN010000006.1"/>
</dbReference>
<dbReference type="AlphaFoldDB" id="A0A846U6J8"/>
<feature type="transmembrane region" description="Helical" evidence="4">
    <location>
        <begin position="82"/>
        <end position="101"/>
    </location>
</feature>
<reference evidence="6 7" key="1">
    <citation type="submission" date="2020-02" db="EMBL/GenBank/DDBJ databases">
        <authorList>
            <person name="Sun Q."/>
        </authorList>
    </citation>
    <scope>NUCLEOTIDE SEQUENCE [LARGE SCALE GENOMIC DNA]</scope>
    <source>
        <strain evidence="6 7">YIM 13062</strain>
    </source>
</reference>
<accession>A0A846U6J8</accession>
<sequence>MTTPEHVSPATSVGVREAWLYTWGGLVLYALVLYGLAVTVTVARTDQPGPWLWGLLLTYTVAFLGLTLFCRSLKAGLWSRTTATSQLAALLIPAVGTSVLSWRDPDWVIAGQIPWFIACSTWAFAAHRKATWPLILLGAFGAAVGVGVGIGLNPGSGQYMLDHVLPVMTATWFVTSLTPLMVWLTVWWWGVILKLESARKTQADLAVARERLRFASDLHDIQGHHLQVIALKAELAQRLLDRDLEASRTQLQDVRSEAQTALQETRALVQGLRQVSLEQELANAAEVLTSAGITSTHHVDGSPSSSTVRHTL</sequence>
<name>A0A846U6J8_9MICC</name>
<evidence type="ECO:0000313" key="6">
    <source>
        <dbReference type="EMBL" id="NKE09256.1"/>
    </source>
</evidence>
<dbReference type="InterPro" id="IPR050482">
    <property type="entry name" value="Sensor_HK_TwoCompSys"/>
</dbReference>
<dbReference type="Gene3D" id="6.10.250.2870">
    <property type="match status" value="1"/>
</dbReference>
<keyword evidence="2 6" id="KW-0418">Kinase</keyword>
<dbReference type="GO" id="GO:0000155">
    <property type="term" value="F:phosphorelay sensor kinase activity"/>
    <property type="evidence" value="ECO:0007669"/>
    <property type="project" value="InterPro"/>
</dbReference>
<keyword evidence="4" id="KW-0812">Transmembrane</keyword>
<keyword evidence="7" id="KW-1185">Reference proteome</keyword>
<comment type="caution">
    <text evidence="6">The sequence shown here is derived from an EMBL/GenBank/DDBJ whole genome shotgun (WGS) entry which is preliminary data.</text>
</comment>
<dbReference type="PANTHER" id="PTHR24421:SF63">
    <property type="entry name" value="SENSOR HISTIDINE KINASE DESK"/>
    <property type="match status" value="1"/>
</dbReference>
<evidence type="ECO:0000256" key="4">
    <source>
        <dbReference type="SAM" id="Phobius"/>
    </source>
</evidence>
<dbReference type="GO" id="GO:0046983">
    <property type="term" value="F:protein dimerization activity"/>
    <property type="evidence" value="ECO:0007669"/>
    <property type="project" value="InterPro"/>
</dbReference>
<feature type="domain" description="Signal transduction histidine kinase subgroup 3 dimerisation and phosphoacceptor" evidence="5">
    <location>
        <begin position="210"/>
        <end position="276"/>
    </location>
</feature>
<dbReference type="InterPro" id="IPR011712">
    <property type="entry name" value="Sig_transdc_His_kin_sub3_dim/P"/>
</dbReference>
<dbReference type="PANTHER" id="PTHR24421">
    <property type="entry name" value="NITRATE/NITRITE SENSOR PROTEIN NARX-RELATED"/>
    <property type="match status" value="1"/>
</dbReference>
<dbReference type="GO" id="GO:0016020">
    <property type="term" value="C:membrane"/>
    <property type="evidence" value="ECO:0007669"/>
    <property type="project" value="InterPro"/>
</dbReference>
<feature type="transmembrane region" description="Helical" evidence="4">
    <location>
        <begin position="172"/>
        <end position="192"/>
    </location>
</feature>
<proteinExistence type="predicted"/>
<gene>
    <name evidence="6" type="ORF">GTW58_04725</name>
</gene>
<evidence type="ECO:0000313" key="7">
    <source>
        <dbReference type="Proteomes" id="UP000521379"/>
    </source>
</evidence>
<protein>
    <submittedName>
        <fullName evidence="6">Histidine kinase</fullName>
    </submittedName>
</protein>